<accession>A0A1H0D7B9</accession>
<evidence type="ECO:0000256" key="1">
    <source>
        <dbReference type="NCBIfam" id="TIGR02257"/>
    </source>
</evidence>
<protein>
    <recommendedName>
        <fullName evidence="1">Cobaltochelatase subunit CobN</fullName>
        <ecNumber evidence="1">6.6.1.2</ecNumber>
    </recommendedName>
</protein>
<dbReference type="CDD" id="cd10150">
    <property type="entry name" value="CobN_like"/>
    <property type="match status" value="1"/>
</dbReference>
<dbReference type="EC" id="6.6.1.2" evidence="1"/>
<reference evidence="3 4" key="1">
    <citation type="submission" date="2016-10" db="EMBL/GenBank/DDBJ databases">
        <authorList>
            <person name="de Groot N.N."/>
        </authorList>
    </citation>
    <scope>NUCLEOTIDE SEQUENCE [LARGE SCALE GENOMIC DNA]</scope>
    <source>
        <strain evidence="4">L7-484,KACC 16230,DSM 25025</strain>
    </source>
</reference>
<dbReference type="NCBIfam" id="TIGR02257">
    <property type="entry name" value="cobalto_cobN"/>
    <property type="match status" value="1"/>
</dbReference>
<dbReference type="RefSeq" id="WP_090668646.1">
    <property type="nucleotide sequence ID" value="NZ_FNIT01000001.1"/>
</dbReference>
<keyword evidence="4" id="KW-1185">Reference proteome</keyword>
<evidence type="ECO:0000313" key="3">
    <source>
        <dbReference type="EMBL" id="SDN65906.1"/>
    </source>
</evidence>
<dbReference type="EMBL" id="FNIT01000001">
    <property type="protein sequence ID" value="SDN65906.1"/>
    <property type="molecule type" value="Genomic_DNA"/>
</dbReference>
<gene>
    <name evidence="3" type="ORF">SAMN05192530_101628</name>
</gene>
<evidence type="ECO:0000313" key="4">
    <source>
        <dbReference type="Proteomes" id="UP000198793"/>
    </source>
</evidence>
<dbReference type="InterPro" id="IPR011953">
    <property type="entry name" value="Cobalto_CobN"/>
</dbReference>
<dbReference type="GO" id="GO:0051116">
    <property type="term" value="F:cobaltochelatase activity"/>
    <property type="evidence" value="ECO:0007669"/>
    <property type="project" value="UniProtKB-UniRule"/>
</dbReference>
<dbReference type="Pfam" id="PF02514">
    <property type="entry name" value="CobN-Mg_chel"/>
    <property type="match status" value="1"/>
</dbReference>
<feature type="domain" description="CobN/magnesium chelatase" evidence="2">
    <location>
        <begin position="140"/>
        <end position="1218"/>
    </location>
</feature>
<dbReference type="InterPro" id="IPR003672">
    <property type="entry name" value="CobN/Mg_chltase"/>
</dbReference>
<dbReference type="PANTHER" id="PTHR44119:SF4">
    <property type="entry name" value="AEROBIC COBALTOCHELATASE SUBUNIT COBN"/>
    <property type="match status" value="1"/>
</dbReference>
<proteinExistence type="predicted"/>
<dbReference type="GO" id="GO:0009236">
    <property type="term" value="P:cobalamin biosynthetic process"/>
    <property type="evidence" value="ECO:0007669"/>
    <property type="project" value="UniProtKB-UniRule"/>
</dbReference>
<sequence length="1226" mass="131519">MHLPLAQGVSLSEGTPAVDLGQTPGRVLVLSAADTELASLAAAAERLDMPRDELRLANLTQLGHPMSVDAQLERLAPRLRLAVIRVLGGRSYWAHGCEAWSAAGRRHGFPVLFLPGDERPDAELAALSTLGEPEAGRLAGYLLAGGPENADAFLRATRAILGDAPWPEPARPLPRAGEWQRARRNAGAPVAAVCFYRALLQSGHLGVVESLCAALEREGLDPLPVFVASLKDEASTAVLRTLFGERPPAVAVNLTSFAVSALRGERVPTVLEESGAVVLQGILAAGSREAWDASPRGLGARDLAMNVALPEVDGRVFSRALAFKAQARFDARTEISVVAHEPDASGIRFTAALAGSWARLRNTPVAERRVAIVLANYPNRDGRLGNGVGLDTPAGTVNVLRAMRNAGYRVDDIPADGDALMRQLAEGPTNAGVAGRQIRETWPLERHETFLATLPEALRQAVTDRWGAPADDPMFSEGVFAIPVLRLGDGVAIGVQPARGYNIDPASSFHDPALVPPHNYLAFYGWLREGFAADAVIHMGKHGNLEWLPGKALGASDACWPQALLGPLPHLYPFIVNDPGEGSQAKRRTAGVVVDHLTPPLARAESHGAARDLEALVDEYFTATEGDPRRARLLAREIADLAKASGLLADAGLGSIDDPETVQKLDGWLCELKEMQIRDGLHVFGCSPEGRLRRDTLVALARLPRGLEPAEASLTRALSADLDLAFDPLGGDWGAPWDGARPAVLASIATGPWRSRGDTVERLEALAAALVEGETEPDAAWEATRAVLGDVRGRLAPALDRSGAAEIAGLLAGLDGRFVPPGPSGAPTRGRPDTLPTGRNFFSVDTRGVPTEAAWSLGRRSAELLLARHAQDHGEPLRALALTAWGTANMRTGGDDIAQALALIGVQPTWERASGRVTGFEILTPARLGRGRVDVTLRISGFFRDAFPEQIALFDRAVRAVALLDEDEEDNPIAARFREETDSLRRDGHSTDSARRMAGARVFGSRPGAYGAGLQALIDEGGWRSRADLAEGFLVWGGYSYGDGEEGVPARPALERRLAAVQAVVQNQDNREHDLLDSDDYYQFEGGLAASVEHLSGTAPASYHLDHSNPERPVPRTLAEEIARVVRGRAANPKWIAGVMRHGYKGAFEMAATVDYLFAFAATTNAVPGRHFDLLHDAYLGDAAVRGFIERHNPAALAEMEARFREAVRRGFWHPRRNDLHQRIAS</sequence>
<name>A0A1H0D7B9_9HYPH</name>
<organism evidence="3 4">
    <name type="scientific">Aureimonas jatrophae</name>
    <dbReference type="NCBI Taxonomy" id="1166073"/>
    <lineage>
        <taxon>Bacteria</taxon>
        <taxon>Pseudomonadati</taxon>
        <taxon>Pseudomonadota</taxon>
        <taxon>Alphaproteobacteria</taxon>
        <taxon>Hyphomicrobiales</taxon>
        <taxon>Aurantimonadaceae</taxon>
        <taxon>Aureimonas</taxon>
    </lineage>
</organism>
<dbReference type="OrthoDB" id="9757976at2"/>
<dbReference type="Proteomes" id="UP000198793">
    <property type="component" value="Unassembled WGS sequence"/>
</dbReference>
<evidence type="ECO:0000259" key="2">
    <source>
        <dbReference type="Pfam" id="PF02514"/>
    </source>
</evidence>
<dbReference type="STRING" id="1166073.SAMN05192530_101628"/>
<dbReference type="AlphaFoldDB" id="A0A1H0D7B9"/>
<dbReference type="PANTHER" id="PTHR44119">
    <property type="entry name" value="MAGNESIUM-CHELATASE SUBUNIT CHLH, CHLOROPLASTIC"/>
    <property type="match status" value="1"/>
</dbReference>